<keyword evidence="2" id="KW-0031">Aminopeptidase</keyword>
<dbReference type="CDD" id="cd01066">
    <property type="entry name" value="APP_MetAP"/>
    <property type="match status" value="1"/>
</dbReference>
<dbReference type="RefSeq" id="WP_165313961.1">
    <property type="nucleotide sequence ID" value="NZ_CP049332.1"/>
</dbReference>
<dbReference type="AlphaFoldDB" id="A0A6G7CQ72"/>
<evidence type="ECO:0000259" key="1">
    <source>
        <dbReference type="Pfam" id="PF00557"/>
    </source>
</evidence>
<dbReference type="Proteomes" id="UP000503003">
    <property type="component" value="Chromosome 2"/>
</dbReference>
<dbReference type="EMBL" id="CP049332">
    <property type="protein sequence ID" value="QIH44301.1"/>
    <property type="molecule type" value="Genomic_DNA"/>
</dbReference>
<proteinExistence type="predicted"/>
<dbReference type="InterPro" id="IPR036005">
    <property type="entry name" value="Creatinase/aminopeptidase-like"/>
</dbReference>
<dbReference type="InterPro" id="IPR029149">
    <property type="entry name" value="Creatin/AminoP/Spt16_N"/>
</dbReference>
<dbReference type="Gene3D" id="3.90.230.10">
    <property type="entry name" value="Creatinase/methionine aminopeptidase superfamily"/>
    <property type="match status" value="1"/>
</dbReference>
<sequence length="465" mass="51893">MQIRNNTFQLETVEQPTIFHDVKTTLLSDETIQSRAKKLTELMKAESLDVLVIYADKEHGSNFEYLSGFIPRFEEALMILKHTGEITYIMGNENLKLVPHARLSGKCLHAPVFSLPNQPMDGDAPLSETLVAAGIQPNHNVGIVGWKLFTGTHISKQTQFDIPYFVVEAVKEIVPNTQIFNATHLYIAPGIGARTINNANEIAHYEYGANLASSAVLTALNAIELGKSEKEIGAQLSLSGQPNSVIQIAATGDRFDHAQLYPRDKIISLGDKFSLTTGFKGGLSSRSAYVVNNEKELPQQVCDYVEKVATPYYNAVIHWLENMQLGVCGKDIYQLIDTVLPRSEYHWHLNPGHFVADEEWLSSPMSPTSDVDLCSGMMLQIDIIPSIAGYAGASIEDTIGLADHELQQQIHQEYPDLWSRIECRRNYIRDVLNINLPECVLPLSNTVGYLRPYLLNKSKALIRQK</sequence>
<name>A0A6G7CQ72_9VIBR</name>
<keyword evidence="3" id="KW-1185">Reference proteome</keyword>
<keyword evidence="2" id="KW-0645">Protease</keyword>
<evidence type="ECO:0000313" key="2">
    <source>
        <dbReference type="EMBL" id="QIH44301.1"/>
    </source>
</evidence>
<feature type="domain" description="Peptidase M24" evidence="1">
    <location>
        <begin position="209"/>
        <end position="399"/>
    </location>
</feature>
<protein>
    <submittedName>
        <fullName evidence="2">Xaa-Pro aminopeptidase</fullName>
    </submittedName>
</protein>
<dbReference type="Gene3D" id="3.40.350.10">
    <property type="entry name" value="Creatinase/prolidase N-terminal domain"/>
    <property type="match status" value="1"/>
</dbReference>
<dbReference type="KEGG" id="vzi:G5S32_20350"/>
<gene>
    <name evidence="2" type="ORF">G5S32_20350</name>
</gene>
<dbReference type="Pfam" id="PF00557">
    <property type="entry name" value="Peptidase_M24"/>
    <property type="match status" value="1"/>
</dbReference>
<accession>A0A6G7CQ72</accession>
<organism evidence="2 3">
    <name type="scientific">Vibrio ziniensis</name>
    <dbReference type="NCBI Taxonomy" id="2711221"/>
    <lineage>
        <taxon>Bacteria</taxon>
        <taxon>Pseudomonadati</taxon>
        <taxon>Pseudomonadota</taxon>
        <taxon>Gammaproteobacteria</taxon>
        <taxon>Vibrionales</taxon>
        <taxon>Vibrionaceae</taxon>
        <taxon>Vibrio</taxon>
    </lineage>
</organism>
<dbReference type="GO" id="GO:0004177">
    <property type="term" value="F:aminopeptidase activity"/>
    <property type="evidence" value="ECO:0007669"/>
    <property type="project" value="UniProtKB-KW"/>
</dbReference>
<reference evidence="2 3" key="1">
    <citation type="submission" date="2020-02" db="EMBL/GenBank/DDBJ databases">
        <title>A complete genome of a marine bacterium Vibrio sp. ZWAL4003 isolated from the mangrove sediment with the ability to degrade polysaccharides.</title>
        <authorList>
            <person name="Wu J."/>
            <person name="Qu W."/>
            <person name="Zeng R."/>
        </authorList>
    </citation>
    <scope>NUCLEOTIDE SEQUENCE [LARGE SCALE GENOMIC DNA]</scope>
    <source>
        <strain evidence="2 3">ZWAL4003</strain>
    </source>
</reference>
<dbReference type="InterPro" id="IPR000994">
    <property type="entry name" value="Pept_M24"/>
</dbReference>
<evidence type="ECO:0000313" key="3">
    <source>
        <dbReference type="Proteomes" id="UP000503003"/>
    </source>
</evidence>
<dbReference type="SUPFAM" id="SSF53092">
    <property type="entry name" value="Creatinase/prolidase N-terminal domain"/>
    <property type="match status" value="1"/>
</dbReference>
<keyword evidence="2" id="KW-0378">Hydrolase</keyword>
<dbReference type="SUPFAM" id="SSF55920">
    <property type="entry name" value="Creatinase/aminopeptidase"/>
    <property type="match status" value="1"/>
</dbReference>